<dbReference type="Gene3D" id="2.20.25.80">
    <property type="entry name" value="WRKY domain"/>
    <property type="match status" value="1"/>
</dbReference>
<evidence type="ECO:0000256" key="2">
    <source>
        <dbReference type="ARBA" id="ARBA00023015"/>
    </source>
</evidence>
<dbReference type="OrthoDB" id="2269646at2759"/>
<dbReference type="InterPro" id="IPR003657">
    <property type="entry name" value="WRKY_dom"/>
</dbReference>
<dbReference type="Proteomes" id="UP000053815">
    <property type="component" value="Unassembled WGS sequence"/>
</dbReference>
<protein>
    <recommendedName>
        <fullName evidence="7">WRKY domain-containing protein</fullName>
    </recommendedName>
</protein>
<sequence length="534" mass="60076">MEKGFNLQKSTNNQKQSSINDRDASLYGNNIYTSLPAEHSANGSSMYEYQTGSPKLEFQSNYSKTLLKKTFSPQSPVPNQLHNAQNYIPENQEELISQTFDLHDVIQRYGDQPEVLGLILSNAIAVQANLNRNANSTNALDVQTETSRAASYNGKGKARQSLSSYDVEYFRSSANESIETSYAAAAKNTQMNNEQKQLFGLETKRKRDANPTYQLSDTSDYFSSSYLAVTQPESSVAREKRHGSINQLLSPNKPAPGGPSEVTNHQLQARDRLYPRGDSSNHTPTLPRSPYEEKPFIDTMGTNTLPPINVSLQSHGRTTDPSLSSSHRDDPSSINRPKRFKNITTLDSFEASILETLPFDNTSDRSSSESLLDERRSSVPIERYSSNKRDSINFNQQRSISLDDNSSKAMICSSLGGSTTSPKKLPLPPNNRPPKPSCPDLTNRPRRRRREMQAISMIIETREFPYNDEYVWKNNGNTIHKSTGQKSIYYKCSNSMMGCPVNKTVTFRENGEYLIKYRGNHLNDCNKIKRVVNI</sequence>
<feature type="region of interest" description="Disordered" evidence="6">
    <location>
        <begin position="233"/>
        <end position="339"/>
    </location>
</feature>
<dbReference type="GO" id="GO:0005634">
    <property type="term" value="C:nucleus"/>
    <property type="evidence" value="ECO:0007669"/>
    <property type="project" value="UniProtKB-SubCell"/>
</dbReference>
<dbReference type="SMART" id="SM00774">
    <property type="entry name" value="WRKY"/>
    <property type="match status" value="1"/>
</dbReference>
<dbReference type="AlphaFoldDB" id="A0A0C9MKV1"/>
<evidence type="ECO:0000256" key="6">
    <source>
        <dbReference type="SAM" id="MobiDB-lite"/>
    </source>
</evidence>
<keyword evidence="5" id="KW-0539">Nucleus</keyword>
<feature type="compositionally biased region" description="Pro residues" evidence="6">
    <location>
        <begin position="425"/>
        <end position="437"/>
    </location>
</feature>
<evidence type="ECO:0000256" key="4">
    <source>
        <dbReference type="ARBA" id="ARBA00023163"/>
    </source>
</evidence>
<keyword evidence="2" id="KW-0805">Transcription regulation</keyword>
<evidence type="ECO:0000259" key="7">
    <source>
        <dbReference type="PROSITE" id="PS50811"/>
    </source>
</evidence>
<feature type="compositionally biased region" description="Polar residues" evidence="6">
    <location>
        <begin position="300"/>
        <end position="316"/>
    </location>
</feature>
<dbReference type="InterPro" id="IPR036576">
    <property type="entry name" value="WRKY_dom_sf"/>
</dbReference>
<evidence type="ECO:0000256" key="3">
    <source>
        <dbReference type="ARBA" id="ARBA00023125"/>
    </source>
</evidence>
<feature type="region of interest" description="Disordered" evidence="6">
    <location>
        <begin position="1"/>
        <end position="22"/>
    </location>
</feature>
<keyword evidence="9" id="KW-1185">Reference proteome</keyword>
<keyword evidence="4" id="KW-0804">Transcription</keyword>
<dbReference type="GO" id="GO:0003700">
    <property type="term" value="F:DNA-binding transcription factor activity"/>
    <property type="evidence" value="ECO:0007669"/>
    <property type="project" value="InterPro"/>
</dbReference>
<comment type="subcellular location">
    <subcellularLocation>
        <location evidence="1">Nucleus</location>
    </subcellularLocation>
</comment>
<keyword evidence="3" id="KW-0238">DNA-binding</keyword>
<evidence type="ECO:0000313" key="8">
    <source>
        <dbReference type="EMBL" id="GAN11421.1"/>
    </source>
</evidence>
<feature type="domain" description="WRKY" evidence="7">
    <location>
        <begin position="467"/>
        <end position="505"/>
    </location>
</feature>
<evidence type="ECO:0000313" key="9">
    <source>
        <dbReference type="Proteomes" id="UP000053815"/>
    </source>
</evidence>
<accession>A0A0C9MKV1</accession>
<dbReference type="SUPFAM" id="SSF118290">
    <property type="entry name" value="WRKY DNA-binding domain"/>
    <property type="match status" value="1"/>
</dbReference>
<dbReference type="EMBL" id="DF836881">
    <property type="protein sequence ID" value="GAN11421.1"/>
    <property type="molecule type" value="Genomic_DNA"/>
</dbReference>
<organism evidence="8">
    <name type="scientific">Mucor ambiguus</name>
    <dbReference type="NCBI Taxonomy" id="91626"/>
    <lineage>
        <taxon>Eukaryota</taxon>
        <taxon>Fungi</taxon>
        <taxon>Fungi incertae sedis</taxon>
        <taxon>Mucoromycota</taxon>
        <taxon>Mucoromycotina</taxon>
        <taxon>Mucoromycetes</taxon>
        <taxon>Mucorales</taxon>
        <taxon>Mucorineae</taxon>
        <taxon>Mucoraceae</taxon>
        <taxon>Mucor</taxon>
    </lineage>
</organism>
<feature type="region of interest" description="Disordered" evidence="6">
    <location>
        <begin position="359"/>
        <end position="446"/>
    </location>
</feature>
<feature type="compositionally biased region" description="Polar residues" evidence="6">
    <location>
        <begin position="392"/>
        <end position="408"/>
    </location>
</feature>
<reference evidence="8" key="1">
    <citation type="submission" date="2014-09" db="EMBL/GenBank/DDBJ databases">
        <title>Draft genome sequence of an oleaginous Mucoromycotina fungus Mucor ambiguus NBRC6742.</title>
        <authorList>
            <person name="Takeda I."/>
            <person name="Yamane N."/>
            <person name="Morita T."/>
            <person name="Tamano K."/>
            <person name="Machida M."/>
            <person name="Baker S."/>
            <person name="Koike H."/>
        </authorList>
    </citation>
    <scope>NUCLEOTIDE SEQUENCE</scope>
    <source>
        <strain evidence="8">NBRC 6742</strain>
    </source>
</reference>
<evidence type="ECO:0000256" key="1">
    <source>
        <dbReference type="ARBA" id="ARBA00004123"/>
    </source>
</evidence>
<dbReference type="Pfam" id="PF03106">
    <property type="entry name" value="WRKY"/>
    <property type="match status" value="1"/>
</dbReference>
<evidence type="ECO:0000256" key="5">
    <source>
        <dbReference type="ARBA" id="ARBA00023242"/>
    </source>
</evidence>
<name>A0A0C9MKV1_9FUNG</name>
<feature type="compositionally biased region" description="Polar residues" evidence="6">
    <location>
        <begin position="7"/>
        <end position="19"/>
    </location>
</feature>
<feature type="compositionally biased region" description="Basic and acidic residues" evidence="6">
    <location>
        <begin position="362"/>
        <end position="377"/>
    </location>
</feature>
<proteinExistence type="predicted"/>
<dbReference type="PROSITE" id="PS50811">
    <property type="entry name" value="WRKY"/>
    <property type="match status" value="1"/>
</dbReference>
<gene>
    <name evidence="8" type="ORF">MAM1_0592d10983</name>
</gene>
<dbReference type="GO" id="GO:0043565">
    <property type="term" value="F:sequence-specific DNA binding"/>
    <property type="evidence" value="ECO:0007669"/>
    <property type="project" value="InterPro"/>
</dbReference>